<proteinExistence type="predicted"/>
<comment type="caution">
    <text evidence="1">The sequence shown here is derived from an EMBL/GenBank/DDBJ whole genome shotgun (WGS) entry which is preliminary data.</text>
</comment>
<organism evidence="1 2">
    <name type="scientific">Penicillium brasilianum</name>
    <dbReference type="NCBI Taxonomy" id="104259"/>
    <lineage>
        <taxon>Eukaryota</taxon>
        <taxon>Fungi</taxon>
        <taxon>Dikarya</taxon>
        <taxon>Ascomycota</taxon>
        <taxon>Pezizomycotina</taxon>
        <taxon>Eurotiomycetes</taxon>
        <taxon>Eurotiomycetidae</taxon>
        <taxon>Eurotiales</taxon>
        <taxon>Aspergillaceae</taxon>
        <taxon>Penicillium</taxon>
    </lineage>
</organism>
<sequence length="445" mass="49225">MSTQISRPPKLNISEVMARVLACNGSDLSIHLDSAESFLPGQRITGYVSRISPWVSTETRVMINLHGRCSTEFFNRDSSCCSSLALFGQDGFQSELFDGALHIQRSCPDKKSWPFEIDIPEHPDQSCLRFHPFGKASYLPLSSANLHALPPSFDLTNSTAGSSRDSAVVEYYLEATITTSDASKFAVARLPVRLRCESSPFPITDFDVKLHSRQYYTVTSPRLAPVGDTARISKRQQIAKVLGVSGNPHLTFCLEISVASVLQKDSPYPIPFEIRAIPQWADTSKCIANVAQDIGITSFALAIHSTSSSIAFANGMMGGGAVVRENHFKMKTILSEYSKSKRTKQRNDGVQCEAQFGANPSDKHASSFGSRLWLPVDDNSSALDLGRLLNLNLQQDQFKLHEAPTFVTYNVKRTYDLDWKMALEVGEKILTVKGRHPVLILEKTD</sequence>
<dbReference type="EMBL" id="LJBN01000123">
    <property type="protein sequence ID" value="OOQ87614.1"/>
    <property type="molecule type" value="Genomic_DNA"/>
</dbReference>
<gene>
    <name evidence="1" type="ORF">PEBR_15826</name>
</gene>
<protein>
    <recommendedName>
        <fullName evidence="3">Arrestin-like N-terminal domain-containing protein</fullName>
    </recommendedName>
</protein>
<name>A0A1S9RPZ4_PENBI</name>
<evidence type="ECO:0000313" key="2">
    <source>
        <dbReference type="Proteomes" id="UP000190744"/>
    </source>
</evidence>
<dbReference type="AlphaFoldDB" id="A0A1S9RPZ4"/>
<accession>A0A1S9RPZ4</accession>
<reference evidence="2" key="1">
    <citation type="submission" date="2015-09" db="EMBL/GenBank/DDBJ databases">
        <authorList>
            <person name="Fill T.P."/>
            <person name="Baretta J.F."/>
            <person name="de Almeida L.G."/>
            <person name="Rocha M."/>
            <person name="de Souza D.H."/>
            <person name="Malavazi I."/>
            <person name="Cerdeira L.T."/>
            <person name="Hong H."/>
            <person name="Samborskyy M."/>
            <person name="de Vasconcelos A.T."/>
            <person name="Leadlay P."/>
            <person name="Rodrigues-Filho E."/>
        </authorList>
    </citation>
    <scope>NUCLEOTIDE SEQUENCE [LARGE SCALE GENOMIC DNA]</scope>
    <source>
        <strain evidence="2">LaBioMMi 136</strain>
    </source>
</reference>
<dbReference type="Proteomes" id="UP000190744">
    <property type="component" value="Unassembled WGS sequence"/>
</dbReference>
<evidence type="ECO:0008006" key="3">
    <source>
        <dbReference type="Google" id="ProtNLM"/>
    </source>
</evidence>
<evidence type="ECO:0000313" key="1">
    <source>
        <dbReference type="EMBL" id="OOQ87614.1"/>
    </source>
</evidence>